<name>A0A1H9B7U4_9SPIR</name>
<dbReference type="EMBL" id="FOFU01000001">
    <property type="protein sequence ID" value="SEP84318.1"/>
    <property type="molecule type" value="Genomic_DNA"/>
</dbReference>
<sequence length="74" mass="8678">MTKDDFLFLVETKTPHEFIYKGKIYNMTFDKAADGSTIIVFGPLFEGERFDSVGEFLNRAKIENHFFKDMLDIF</sequence>
<dbReference type="AlphaFoldDB" id="A0A1H9B7U4"/>
<gene>
    <name evidence="1" type="ORF">SAMN04487977_101588</name>
</gene>
<dbReference type="RefSeq" id="WP_074640715.1">
    <property type="nucleotide sequence ID" value="NZ_AP025286.1"/>
</dbReference>
<dbReference type="OrthoDB" id="361493at2"/>
<reference evidence="1 2" key="1">
    <citation type="submission" date="2016-10" db="EMBL/GenBank/DDBJ databases">
        <authorList>
            <person name="de Groot N.N."/>
        </authorList>
    </citation>
    <scope>NUCLEOTIDE SEQUENCE [LARGE SCALE GENOMIC DNA]</scope>
    <source>
        <strain evidence="1 2">B25</strain>
    </source>
</reference>
<protein>
    <submittedName>
        <fullName evidence="1">Uncharacterized protein</fullName>
    </submittedName>
</protein>
<organism evidence="1 2">
    <name type="scientific">Treponema bryantii</name>
    <dbReference type="NCBI Taxonomy" id="163"/>
    <lineage>
        <taxon>Bacteria</taxon>
        <taxon>Pseudomonadati</taxon>
        <taxon>Spirochaetota</taxon>
        <taxon>Spirochaetia</taxon>
        <taxon>Spirochaetales</taxon>
        <taxon>Treponemataceae</taxon>
        <taxon>Treponema</taxon>
    </lineage>
</organism>
<keyword evidence="2" id="KW-1185">Reference proteome</keyword>
<proteinExistence type="predicted"/>
<accession>A0A1H9B7U4</accession>
<evidence type="ECO:0000313" key="2">
    <source>
        <dbReference type="Proteomes" id="UP000182360"/>
    </source>
</evidence>
<evidence type="ECO:0000313" key="1">
    <source>
        <dbReference type="EMBL" id="SEP84318.1"/>
    </source>
</evidence>
<dbReference type="Proteomes" id="UP000182360">
    <property type="component" value="Unassembled WGS sequence"/>
</dbReference>